<evidence type="ECO:0000313" key="2">
    <source>
        <dbReference type="EMBL" id="MBV7268038.1"/>
    </source>
</evidence>
<dbReference type="EMBL" id="JAGSPD010000002">
    <property type="protein sequence ID" value="MBV7268038.1"/>
    <property type="molecule type" value="Genomic_DNA"/>
</dbReference>
<dbReference type="RefSeq" id="WP_218544589.1">
    <property type="nucleotide sequence ID" value="NZ_JAGSPD010000002.1"/>
</dbReference>
<comment type="caution">
    <text evidence="2">The sequence shown here is derived from an EMBL/GenBank/DDBJ whole genome shotgun (WGS) entry which is preliminary data.</text>
</comment>
<keyword evidence="3" id="KW-1185">Reference proteome</keyword>
<evidence type="ECO:0000256" key="1">
    <source>
        <dbReference type="SAM" id="Phobius"/>
    </source>
</evidence>
<dbReference type="Proteomes" id="UP001138894">
    <property type="component" value="Unassembled WGS sequence"/>
</dbReference>
<keyword evidence="1" id="KW-0472">Membrane</keyword>
<evidence type="ECO:0000313" key="3">
    <source>
        <dbReference type="Proteomes" id="UP001138894"/>
    </source>
</evidence>
<reference evidence="2" key="1">
    <citation type="submission" date="2021-04" db="EMBL/GenBank/DDBJ databases">
        <authorList>
            <person name="Pira H."/>
            <person name="Risdian C."/>
            <person name="Wink J."/>
        </authorList>
    </citation>
    <scope>NUCLEOTIDE SEQUENCE</scope>
    <source>
        <strain evidence="2">WHY3</strain>
    </source>
</reference>
<name>A0A9X1F7T2_9FLAO</name>
<accession>A0A9X1F7T2</accession>
<keyword evidence="1" id="KW-0812">Transmembrane</keyword>
<dbReference type="AlphaFoldDB" id="A0A9X1F7T2"/>
<gene>
    <name evidence="2" type="ORF">KCG49_02390</name>
</gene>
<sequence>MHNELLKKAFEKAEKETETNRVSPRAKLLSDFIFEDSREQYGEKSLRDKYAVATNNPESKIRLKKHAKEALSHYLGYEDYKDFLNANSEREIVSGSQVKLFVSKNKITIMISLVIITGLLIYNSVTRQRWMVWQKDHYIEVKFDLENYDIIQLKLYKEERIKNFKKIKPNCDYEFFNADGSVRVWYGKNIKRELEFFTDHGLHPETGKTLKPITQYMINKYICNNEYN</sequence>
<protein>
    <submittedName>
        <fullName evidence="2">Uncharacterized protein</fullName>
    </submittedName>
</protein>
<proteinExistence type="predicted"/>
<keyword evidence="1" id="KW-1133">Transmembrane helix</keyword>
<organism evidence="2 3">
    <name type="scientific">Winogradskyella luteola</name>
    <dbReference type="NCBI Taxonomy" id="2828330"/>
    <lineage>
        <taxon>Bacteria</taxon>
        <taxon>Pseudomonadati</taxon>
        <taxon>Bacteroidota</taxon>
        <taxon>Flavobacteriia</taxon>
        <taxon>Flavobacteriales</taxon>
        <taxon>Flavobacteriaceae</taxon>
        <taxon>Winogradskyella</taxon>
    </lineage>
</organism>
<feature type="transmembrane region" description="Helical" evidence="1">
    <location>
        <begin position="107"/>
        <end position="125"/>
    </location>
</feature>